<evidence type="ECO:0000313" key="2">
    <source>
        <dbReference type="EMBL" id="KAK2153723.1"/>
    </source>
</evidence>
<feature type="region of interest" description="Disordered" evidence="1">
    <location>
        <begin position="371"/>
        <end position="398"/>
    </location>
</feature>
<proteinExistence type="predicted"/>
<name>A0AAD9JIB4_9ANNE</name>
<evidence type="ECO:0000256" key="1">
    <source>
        <dbReference type="SAM" id="MobiDB-lite"/>
    </source>
</evidence>
<dbReference type="InterPro" id="IPR026073">
    <property type="entry name" value="GGNBP2"/>
</dbReference>
<dbReference type="PANTHER" id="PTHR13601">
    <property type="entry name" value="GAMETOGENETIN-BINDING PROTEIN 2"/>
    <property type="match status" value="1"/>
</dbReference>
<comment type="caution">
    <text evidence="2">The sequence shown here is derived from an EMBL/GenBank/DDBJ whole genome shotgun (WGS) entry which is preliminary data.</text>
</comment>
<keyword evidence="3" id="KW-1185">Reference proteome</keyword>
<evidence type="ECO:0000313" key="3">
    <source>
        <dbReference type="Proteomes" id="UP001208570"/>
    </source>
</evidence>
<organism evidence="2 3">
    <name type="scientific">Paralvinella palmiformis</name>
    <dbReference type="NCBI Taxonomy" id="53620"/>
    <lineage>
        <taxon>Eukaryota</taxon>
        <taxon>Metazoa</taxon>
        <taxon>Spiralia</taxon>
        <taxon>Lophotrochozoa</taxon>
        <taxon>Annelida</taxon>
        <taxon>Polychaeta</taxon>
        <taxon>Sedentaria</taxon>
        <taxon>Canalipalpata</taxon>
        <taxon>Terebellida</taxon>
        <taxon>Terebelliformia</taxon>
        <taxon>Alvinellidae</taxon>
        <taxon>Paralvinella</taxon>
    </lineage>
</organism>
<protein>
    <recommendedName>
        <fullName evidence="4">Gametogenetin-binding protein 2</fullName>
    </recommendedName>
</protein>
<gene>
    <name evidence="2" type="ORF">LSH36_288g03029</name>
</gene>
<reference evidence="2" key="1">
    <citation type="journal article" date="2023" name="Mol. Biol. Evol.">
        <title>Third-Generation Sequencing Reveals the Adaptive Role of the Epigenome in Three Deep-Sea Polychaetes.</title>
        <authorList>
            <person name="Perez M."/>
            <person name="Aroh O."/>
            <person name="Sun Y."/>
            <person name="Lan Y."/>
            <person name="Juniper S.K."/>
            <person name="Young C.R."/>
            <person name="Angers B."/>
            <person name="Qian P.Y."/>
        </authorList>
    </citation>
    <scope>NUCLEOTIDE SEQUENCE</scope>
    <source>
        <strain evidence="2">P08H-3</strain>
    </source>
</reference>
<dbReference type="AlphaFoldDB" id="A0AAD9JIB4"/>
<dbReference type="EMBL" id="JAODUP010000288">
    <property type="protein sequence ID" value="KAK2153723.1"/>
    <property type="molecule type" value="Genomic_DNA"/>
</dbReference>
<sequence length="565" mass="64878">MAQLVDVYRSDDHIIERRQLPLAVDDKLKLVIQFSDTCMGCNQIAIKQQELERFVQKYRTLSSDEVAIALMVTNKEIFGLLGQMVPCVGCRKSVERLFKQLAESGHPALEPLVITKASGLSIERNVLFEPKALYALFYIHGSKLNMIMEGIPKSKKNKRCVLHSLDSHKSKSLAMWKDVWDILSPECRDEVARIECDSLMITLESYLRKHRFCSECKAKVLRAYSLLVGELETSMEKGYCKALYDGLSFCPGEKHDKRHIHVTSETGFIGKLMSRAEPELIGSRRERHAKTLDIAQEEVLTCLGIHLYERLHRIWQKVRAEEQTWQILFYLGVDALRKNFEMELERKQGISQLELVCLQLLEEEQEQEQRREQKRQKRKKKKNRNKLEGSDVQNDPEFDKEKENCQCDENLTSATCASCDKDVPLTKGCKKSHAAIGAGDSALCHRNELTECICSCREQSISMINGARYGTAPSLQDMLEASCCSGDDEDFISEEEIQRFKANQTILNSKRLELRETLRQRFANMCMCKKPNCMQSIHRHIEEPRQIHVSVKSSPGYTFVKGNKL</sequence>
<accession>A0AAD9JIB4</accession>
<feature type="compositionally biased region" description="Basic residues" evidence="1">
    <location>
        <begin position="372"/>
        <end position="384"/>
    </location>
</feature>
<dbReference type="GO" id="GO:0005634">
    <property type="term" value="C:nucleus"/>
    <property type="evidence" value="ECO:0007669"/>
    <property type="project" value="TreeGrafter"/>
</dbReference>
<evidence type="ECO:0008006" key="4">
    <source>
        <dbReference type="Google" id="ProtNLM"/>
    </source>
</evidence>
<dbReference type="Proteomes" id="UP001208570">
    <property type="component" value="Unassembled WGS sequence"/>
</dbReference>
<dbReference type="PANTHER" id="PTHR13601:SF2">
    <property type="entry name" value="GAMETOGENETIN-BINDING PROTEIN 2"/>
    <property type="match status" value="1"/>
</dbReference>
<dbReference type="GO" id="GO:0005737">
    <property type="term" value="C:cytoplasm"/>
    <property type="evidence" value="ECO:0007669"/>
    <property type="project" value="TreeGrafter"/>
</dbReference>